<dbReference type="EMBL" id="BLAL01000020">
    <property type="protein sequence ID" value="GES76401.1"/>
    <property type="molecule type" value="Genomic_DNA"/>
</dbReference>
<name>A0A8H3QEL5_9GLOM</name>
<accession>A0A8H3QEL5</accession>
<proteinExistence type="predicted"/>
<comment type="caution">
    <text evidence="1">The sequence shown here is derived from an EMBL/GenBank/DDBJ whole genome shotgun (WGS) entry which is preliminary data.</text>
</comment>
<protein>
    <submittedName>
        <fullName evidence="1">Uncharacterized protein</fullName>
    </submittedName>
</protein>
<sequence length="95" mass="11277">MVFLLNSNFIGFWNFITGASKKQKFLISRLCYQSFLLSLITYYLNDIHNQIKDIKRVRTSFTPDVIHNQIKDIKRVRTSFTPDVILKNYFSSCYV</sequence>
<dbReference type="AlphaFoldDB" id="A0A8H3QEL5"/>
<evidence type="ECO:0000313" key="1">
    <source>
        <dbReference type="EMBL" id="GES76401.1"/>
    </source>
</evidence>
<gene>
    <name evidence="1" type="ORF">RCL2_000380700</name>
</gene>
<reference evidence="1" key="1">
    <citation type="submission" date="2019-10" db="EMBL/GenBank/DDBJ databases">
        <title>Conservation and host-specific expression of non-tandemly repeated heterogenous ribosome RNA gene in arbuscular mycorrhizal fungi.</title>
        <authorList>
            <person name="Maeda T."/>
            <person name="Kobayashi Y."/>
            <person name="Nakagawa T."/>
            <person name="Ezawa T."/>
            <person name="Yamaguchi K."/>
            <person name="Bino T."/>
            <person name="Nishimoto Y."/>
            <person name="Shigenobu S."/>
            <person name="Kawaguchi M."/>
        </authorList>
    </citation>
    <scope>NUCLEOTIDE SEQUENCE</scope>
    <source>
        <strain evidence="1">HR1</strain>
    </source>
</reference>
<organism evidence="1 2">
    <name type="scientific">Rhizophagus clarus</name>
    <dbReference type="NCBI Taxonomy" id="94130"/>
    <lineage>
        <taxon>Eukaryota</taxon>
        <taxon>Fungi</taxon>
        <taxon>Fungi incertae sedis</taxon>
        <taxon>Mucoromycota</taxon>
        <taxon>Glomeromycotina</taxon>
        <taxon>Glomeromycetes</taxon>
        <taxon>Glomerales</taxon>
        <taxon>Glomeraceae</taxon>
        <taxon>Rhizophagus</taxon>
    </lineage>
</organism>
<evidence type="ECO:0000313" key="2">
    <source>
        <dbReference type="Proteomes" id="UP000615446"/>
    </source>
</evidence>
<dbReference type="Proteomes" id="UP000615446">
    <property type="component" value="Unassembled WGS sequence"/>
</dbReference>